<evidence type="ECO:0008006" key="7">
    <source>
        <dbReference type="Google" id="ProtNLM"/>
    </source>
</evidence>
<dbReference type="InterPro" id="IPR015917">
    <property type="entry name" value="Pept_C14A"/>
</dbReference>
<proteinExistence type="inferred from homology"/>
<evidence type="ECO:0000313" key="6">
    <source>
        <dbReference type="Proteomes" id="UP001164746"/>
    </source>
</evidence>
<evidence type="ECO:0000256" key="1">
    <source>
        <dbReference type="ARBA" id="ARBA00010134"/>
    </source>
</evidence>
<evidence type="ECO:0000313" key="5">
    <source>
        <dbReference type="EMBL" id="WAR02511.1"/>
    </source>
</evidence>
<accession>A0ABY7E0P3</accession>
<dbReference type="Gene3D" id="3.40.50.1460">
    <property type="match status" value="1"/>
</dbReference>
<dbReference type="PROSITE" id="PS50207">
    <property type="entry name" value="CASPASE_P10"/>
    <property type="match status" value="1"/>
</dbReference>
<gene>
    <name evidence="5" type="ORF">MAR_009069</name>
</gene>
<dbReference type="EMBL" id="CP111015">
    <property type="protein sequence ID" value="WAR02511.1"/>
    <property type="molecule type" value="Genomic_DNA"/>
</dbReference>
<dbReference type="InterPro" id="IPR001309">
    <property type="entry name" value="Pept_C14_p20"/>
</dbReference>
<feature type="domain" description="Caspase family p20" evidence="4">
    <location>
        <begin position="28"/>
        <end position="180"/>
    </location>
</feature>
<dbReference type="InterPro" id="IPR029030">
    <property type="entry name" value="Caspase-like_dom_sf"/>
</dbReference>
<dbReference type="Pfam" id="PF00656">
    <property type="entry name" value="Peptidase_C14"/>
    <property type="match status" value="1"/>
</dbReference>
<dbReference type="InterPro" id="IPR002138">
    <property type="entry name" value="Pept_C14_p10"/>
</dbReference>
<dbReference type="SUPFAM" id="SSF52129">
    <property type="entry name" value="Caspase-like"/>
    <property type="match status" value="1"/>
</dbReference>
<organism evidence="5 6">
    <name type="scientific">Mya arenaria</name>
    <name type="common">Soft-shell clam</name>
    <dbReference type="NCBI Taxonomy" id="6604"/>
    <lineage>
        <taxon>Eukaryota</taxon>
        <taxon>Metazoa</taxon>
        <taxon>Spiralia</taxon>
        <taxon>Lophotrochozoa</taxon>
        <taxon>Mollusca</taxon>
        <taxon>Bivalvia</taxon>
        <taxon>Autobranchia</taxon>
        <taxon>Heteroconchia</taxon>
        <taxon>Euheterodonta</taxon>
        <taxon>Imparidentia</taxon>
        <taxon>Neoheterodontei</taxon>
        <taxon>Myida</taxon>
        <taxon>Myoidea</taxon>
        <taxon>Myidae</taxon>
        <taxon>Mya</taxon>
    </lineage>
</organism>
<dbReference type="InterPro" id="IPR002398">
    <property type="entry name" value="Pept_C14"/>
</dbReference>
<evidence type="ECO:0000259" key="3">
    <source>
        <dbReference type="PROSITE" id="PS50207"/>
    </source>
</evidence>
<dbReference type="SMART" id="SM00115">
    <property type="entry name" value="CASc"/>
    <property type="match status" value="1"/>
</dbReference>
<evidence type="ECO:0000256" key="2">
    <source>
        <dbReference type="RuleBase" id="RU003971"/>
    </source>
</evidence>
<dbReference type="PANTHER" id="PTHR10454">
    <property type="entry name" value="CASPASE"/>
    <property type="match status" value="1"/>
</dbReference>
<name>A0ABY7E0P3_MYAAR</name>
<dbReference type="InterPro" id="IPR011600">
    <property type="entry name" value="Pept_C14_caspase"/>
</dbReference>
<keyword evidence="6" id="KW-1185">Reference proteome</keyword>
<sequence length="377" mass="42689">MKRVGRNPPFTGHKRMAMDIQSDISNPNVGAAIIFGNYGTPDNSNTFQFRKGGEKDLDNVQSVFIKSLGFDWLNKDNSHNLFINQWDHTKIRASGQIGNCRKCLKCLIKNTDFKRYKYFVLAISSHGFSEKGEQFVQFLSSTDYALLSLSEVLEAISDKQCPTLAGKPRIVIVQACRTDSEFPDLAEDHGVVFNLYTEQGHEEFPVNALLKEFGHLTIDESNAGLMDTDEVSEDAAPPTARQGNVGSIKVLVQADEKDETKLKIPNNFLVIYPTAPYRYSKRNETEGSWFEFYLKEVVDEYEGHSTELDFFQVLTETNQRVSNRETVVYKRNSAGKIQYDPGTESPSRDEDKSGKKNVVWIEHRITQPLVFRLASGN</sequence>
<dbReference type="PROSITE" id="PS50208">
    <property type="entry name" value="CASPASE_P20"/>
    <property type="match status" value="1"/>
</dbReference>
<protein>
    <recommendedName>
        <fullName evidence="7">Caspase family p20 domain-containing protein</fullName>
    </recommendedName>
</protein>
<evidence type="ECO:0000259" key="4">
    <source>
        <dbReference type="PROSITE" id="PS50208"/>
    </source>
</evidence>
<reference evidence="5" key="1">
    <citation type="submission" date="2022-11" db="EMBL/GenBank/DDBJ databases">
        <title>Centuries of genome instability and evolution in soft-shell clam transmissible cancer (bioRxiv).</title>
        <authorList>
            <person name="Hart S.F.M."/>
            <person name="Yonemitsu M.A."/>
            <person name="Giersch R.M."/>
            <person name="Beal B.F."/>
            <person name="Arriagada G."/>
            <person name="Davis B.W."/>
            <person name="Ostrander E.A."/>
            <person name="Goff S.P."/>
            <person name="Metzger M.J."/>
        </authorList>
    </citation>
    <scope>NUCLEOTIDE SEQUENCE</scope>
    <source>
        <strain evidence="5">MELC-2E11</strain>
        <tissue evidence="5">Siphon/mantle</tissue>
    </source>
</reference>
<dbReference type="Proteomes" id="UP001164746">
    <property type="component" value="Chromosome 4"/>
</dbReference>
<feature type="domain" description="Caspase family p10" evidence="3">
    <location>
        <begin position="258"/>
        <end position="301"/>
    </location>
</feature>
<comment type="similarity">
    <text evidence="1 2">Belongs to the peptidase C14A family.</text>
</comment>